<name>A0A182VWN6_9DIPT</name>
<sequence length="70" mass="7696">MAIFHPSLGMGEIHPVVHSARRISEHIPRHVSAVSGRAERASLLRAGIPTVRPGITSGWCASLERFRPFK</sequence>
<dbReference type="Proteomes" id="UP000075920">
    <property type="component" value="Unassembled WGS sequence"/>
</dbReference>
<evidence type="ECO:0000313" key="1">
    <source>
        <dbReference type="EnsemblMetazoa" id="AMIN002485-PA"/>
    </source>
</evidence>
<organism evidence="1 2">
    <name type="scientific">Anopheles minimus</name>
    <dbReference type="NCBI Taxonomy" id="112268"/>
    <lineage>
        <taxon>Eukaryota</taxon>
        <taxon>Metazoa</taxon>
        <taxon>Ecdysozoa</taxon>
        <taxon>Arthropoda</taxon>
        <taxon>Hexapoda</taxon>
        <taxon>Insecta</taxon>
        <taxon>Pterygota</taxon>
        <taxon>Neoptera</taxon>
        <taxon>Endopterygota</taxon>
        <taxon>Diptera</taxon>
        <taxon>Nematocera</taxon>
        <taxon>Culicoidea</taxon>
        <taxon>Culicidae</taxon>
        <taxon>Anophelinae</taxon>
        <taxon>Anopheles</taxon>
    </lineage>
</organism>
<dbReference type="VEuPathDB" id="VectorBase:AMIN002485"/>
<keyword evidence="2" id="KW-1185">Reference proteome</keyword>
<evidence type="ECO:0000313" key="2">
    <source>
        <dbReference type="Proteomes" id="UP000075920"/>
    </source>
</evidence>
<dbReference type="AlphaFoldDB" id="A0A182VWN6"/>
<dbReference type="EnsemblMetazoa" id="AMIN002485-RA">
    <property type="protein sequence ID" value="AMIN002485-PA"/>
    <property type="gene ID" value="AMIN002485"/>
</dbReference>
<protein>
    <submittedName>
        <fullName evidence="1">Uncharacterized protein</fullName>
    </submittedName>
</protein>
<reference evidence="2" key="1">
    <citation type="submission" date="2013-03" db="EMBL/GenBank/DDBJ databases">
        <title>The Genome Sequence of Anopheles minimus MINIMUS1.</title>
        <authorList>
            <consortium name="The Broad Institute Genomics Platform"/>
            <person name="Neafsey D.E."/>
            <person name="Walton C."/>
            <person name="Walker B."/>
            <person name="Young S.K."/>
            <person name="Zeng Q."/>
            <person name="Gargeya S."/>
            <person name="Fitzgerald M."/>
            <person name="Haas B."/>
            <person name="Abouelleil A."/>
            <person name="Allen A.W."/>
            <person name="Alvarado L."/>
            <person name="Arachchi H.M."/>
            <person name="Berlin A.M."/>
            <person name="Chapman S.B."/>
            <person name="Gainer-Dewar J."/>
            <person name="Goldberg J."/>
            <person name="Griggs A."/>
            <person name="Gujja S."/>
            <person name="Hansen M."/>
            <person name="Howarth C."/>
            <person name="Imamovic A."/>
            <person name="Ireland A."/>
            <person name="Larimer J."/>
            <person name="McCowan C."/>
            <person name="Murphy C."/>
            <person name="Pearson M."/>
            <person name="Poon T.W."/>
            <person name="Priest M."/>
            <person name="Roberts A."/>
            <person name="Saif S."/>
            <person name="Shea T."/>
            <person name="Sisk P."/>
            <person name="Sykes S."/>
            <person name="Wortman J."/>
            <person name="Nusbaum C."/>
            <person name="Birren B."/>
        </authorList>
    </citation>
    <scope>NUCLEOTIDE SEQUENCE [LARGE SCALE GENOMIC DNA]</scope>
    <source>
        <strain evidence="2">MINIMUS1</strain>
    </source>
</reference>
<proteinExistence type="predicted"/>
<accession>A0A182VWN6</accession>
<reference evidence="1" key="2">
    <citation type="submission" date="2020-05" db="UniProtKB">
        <authorList>
            <consortium name="EnsemblMetazoa"/>
        </authorList>
    </citation>
    <scope>IDENTIFICATION</scope>
    <source>
        <strain evidence="1">MINIMUS1</strain>
    </source>
</reference>